<reference evidence="1" key="1">
    <citation type="submission" date="2014-11" db="EMBL/GenBank/DDBJ databases">
        <authorList>
            <person name="Amaro Gonzalez C."/>
        </authorList>
    </citation>
    <scope>NUCLEOTIDE SEQUENCE</scope>
</reference>
<accession>A0A0E9PUP6</accession>
<protein>
    <submittedName>
        <fullName evidence="1">Uncharacterized protein</fullName>
    </submittedName>
</protein>
<dbReference type="EMBL" id="GBXM01100241">
    <property type="protein sequence ID" value="JAH08336.1"/>
    <property type="molecule type" value="Transcribed_RNA"/>
</dbReference>
<sequence>MISLYIFRN</sequence>
<evidence type="ECO:0000313" key="1">
    <source>
        <dbReference type="EMBL" id="JAH08336.1"/>
    </source>
</evidence>
<name>A0A0E9PUP6_ANGAN</name>
<proteinExistence type="predicted"/>
<organism evidence="1">
    <name type="scientific">Anguilla anguilla</name>
    <name type="common">European freshwater eel</name>
    <name type="synonym">Muraena anguilla</name>
    <dbReference type="NCBI Taxonomy" id="7936"/>
    <lineage>
        <taxon>Eukaryota</taxon>
        <taxon>Metazoa</taxon>
        <taxon>Chordata</taxon>
        <taxon>Craniata</taxon>
        <taxon>Vertebrata</taxon>
        <taxon>Euteleostomi</taxon>
        <taxon>Actinopterygii</taxon>
        <taxon>Neopterygii</taxon>
        <taxon>Teleostei</taxon>
        <taxon>Anguilliformes</taxon>
        <taxon>Anguillidae</taxon>
        <taxon>Anguilla</taxon>
    </lineage>
</organism>
<reference evidence="1" key="2">
    <citation type="journal article" date="2015" name="Fish Shellfish Immunol.">
        <title>Early steps in the European eel (Anguilla anguilla)-Vibrio vulnificus interaction in the gills: Role of the RtxA13 toxin.</title>
        <authorList>
            <person name="Callol A."/>
            <person name="Pajuelo D."/>
            <person name="Ebbesson L."/>
            <person name="Teles M."/>
            <person name="MacKenzie S."/>
            <person name="Amaro C."/>
        </authorList>
    </citation>
    <scope>NUCLEOTIDE SEQUENCE</scope>
</reference>